<dbReference type="Proteomes" id="UP001281147">
    <property type="component" value="Unassembled WGS sequence"/>
</dbReference>
<sequence>MWTTVVLVTCFFVVVRIIQAFVAKRRLQTFAQQHGCEEPEDVTGPFPYGVNRLRRMLTLATSGEDILDDIIGSDFTNAATVKFSGFDGNTAISTTEPANLQAILATQFKEFVGGDRRYHCFKPAIGHSIFNADGAFWEHSRALFRPQFSRENINDLEMTDKASNSLITAIGSADASGWTANQEMMPLIYNFTLDTATDFLFGETVGSQQLAIAARTGQTGTYSSDDDAQAKGVEAQAFARSFAIVQDYIVMRIRLQSLWWLGDGFEFRKATRTIRKFTDRFVQLAINTAASPSKGEGKNQSLMNSLATQTQDRKELQDQTLSILLAGRDTTASMLGWCLVRLAIHPEVFNKLRGIVLENFEPDEPITFVKLKDCRYLQHFLNEVLRLHPTVPLNSRNAAKDTTIPVGCGSDQKSPVVVRKGQVVLFCVYLMHRREDLWGEDALKFKPERWQHRIPAWQYLPFLGGPRICLGQQFALTETSYLLVRLLQQYDAMEPVHWDEMQKLKKGLGVTMWPQDGARVRFHKATAYQGTIANCI</sequence>
<accession>A0ACC3MUG5</accession>
<organism evidence="1 2">
    <name type="scientific">Vermiconidia calcicola</name>
    <dbReference type="NCBI Taxonomy" id="1690605"/>
    <lineage>
        <taxon>Eukaryota</taxon>
        <taxon>Fungi</taxon>
        <taxon>Dikarya</taxon>
        <taxon>Ascomycota</taxon>
        <taxon>Pezizomycotina</taxon>
        <taxon>Dothideomycetes</taxon>
        <taxon>Dothideomycetidae</taxon>
        <taxon>Mycosphaerellales</taxon>
        <taxon>Extremaceae</taxon>
        <taxon>Vermiconidia</taxon>
    </lineage>
</organism>
<keyword evidence="2" id="KW-1185">Reference proteome</keyword>
<dbReference type="EMBL" id="JAUTXU010000144">
    <property type="protein sequence ID" value="KAK3704002.1"/>
    <property type="molecule type" value="Genomic_DNA"/>
</dbReference>
<name>A0ACC3MUG5_9PEZI</name>
<comment type="caution">
    <text evidence="1">The sequence shown here is derived from an EMBL/GenBank/DDBJ whole genome shotgun (WGS) entry which is preliminary data.</text>
</comment>
<protein>
    <submittedName>
        <fullName evidence="1">Uncharacterized protein</fullName>
    </submittedName>
</protein>
<gene>
    <name evidence="1" type="ORF">LTR37_014105</name>
</gene>
<evidence type="ECO:0000313" key="2">
    <source>
        <dbReference type="Proteomes" id="UP001281147"/>
    </source>
</evidence>
<proteinExistence type="predicted"/>
<reference evidence="1" key="1">
    <citation type="submission" date="2023-07" db="EMBL/GenBank/DDBJ databases">
        <title>Black Yeasts Isolated from many extreme environments.</title>
        <authorList>
            <person name="Coleine C."/>
            <person name="Stajich J.E."/>
            <person name="Selbmann L."/>
        </authorList>
    </citation>
    <scope>NUCLEOTIDE SEQUENCE</scope>
    <source>
        <strain evidence="1">CCFEE 5714</strain>
    </source>
</reference>
<evidence type="ECO:0000313" key="1">
    <source>
        <dbReference type="EMBL" id="KAK3704002.1"/>
    </source>
</evidence>